<keyword evidence="2" id="KW-0812">Transmembrane</keyword>
<feature type="signal peptide" evidence="3">
    <location>
        <begin position="1"/>
        <end position="33"/>
    </location>
</feature>
<evidence type="ECO:0000313" key="5">
    <source>
        <dbReference type="Proteomes" id="UP000562045"/>
    </source>
</evidence>
<feature type="region of interest" description="Disordered" evidence="1">
    <location>
        <begin position="183"/>
        <end position="202"/>
    </location>
</feature>
<evidence type="ECO:0000313" key="4">
    <source>
        <dbReference type="EMBL" id="NYI44862.1"/>
    </source>
</evidence>
<dbReference type="AlphaFoldDB" id="A0A7Y9ZGA0"/>
<organism evidence="4 5">
    <name type="scientific">Nocardioides aromaticivorans</name>
    <dbReference type="NCBI Taxonomy" id="200618"/>
    <lineage>
        <taxon>Bacteria</taxon>
        <taxon>Bacillati</taxon>
        <taxon>Actinomycetota</taxon>
        <taxon>Actinomycetes</taxon>
        <taxon>Propionibacteriales</taxon>
        <taxon>Nocardioidaceae</taxon>
        <taxon>Nocardioides</taxon>
    </lineage>
</organism>
<proteinExistence type="predicted"/>
<reference evidence="4 5" key="1">
    <citation type="submission" date="2020-07" db="EMBL/GenBank/DDBJ databases">
        <title>Sequencing the genomes of 1000 actinobacteria strains.</title>
        <authorList>
            <person name="Klenk H.-P."/>
        </authorList>
    </citation>
    <scope>NUCLEOTIDE SEQUENCE [LARGE SCALE GENOMIC DNA]</scope>
    <source>
        <strain evidence="4 5">DSM 15131</strain>
    </source>
</reference>
<feature type="region of interest" description="Disordered" evidence="1">
    <location>
        <begin position="238"/>
        <end position="321"/>
    </location>
</feature>
<feature type="transmembrane region" description="Helical" evidence="2">
    <location>
        <begin position="334"/>
        <end position="355"/>
    </location>
</feature>
<name>A0A7Y9ZGA0_9ACTN</name>
<comment type="caution">
    <text evidence="4">The sequence shown here is derived from an EMBL/GenBank/DDBJ whole genome shotgun (WGS) entry which is preliminary data.</text>
</comment>
<keyword evidence="2" id="KW-1133">Transmembrane helix</keyword>
<evidence type="ECO:0000256" key="2">
    <source>
        <dbReference type="SAM" id="Phobius"/>
    </source>
</evidence>
<feature type="chain" id="PRO_5038975523" evidence="3">
    <location>
        <begin position="34"/>
        <end position="369"/>
    </location>
</feature>
<dbReference type="RefSeq" id="WP_179648600.1">
    <property type="nucleotide sequence ID" value="NZ_JACBZM010000001.1"/>
</dbReference>
<dbReference type="Proteomes" id="UP000562045">
    <property type="component" value="Unassembled WGS sequence"/>
</dbReference>
<evidence type="ECO:0000256" key="1">
    <source>
        <dbReference type="SAM" id="MobiDB-lite"/>
    </source>
</evidence>
<protein>
    <submittedName>
        <fullName evidence="4">Uncharacterized protein</fullName>
    </submittedName>
</protein>
<feature type="compositionally biased region" description="Low complexity" evidence="1">
    <location>
        <begin position="258"/>
        <end position="310"/>
    </location>
</feature>
<sequence>MTMYTLRSARSRRWSPALLAALLLGSLVPLSTAVAPTSQADSATRLSGVFRLAPGTCTGGRISGTYLRMILPSGTTNGPYMSNADSPCSDQSFTPLGAGTDGGLSTVGYQPAPKPAFDSSGNARAGRITARAQYYGTAFATATAGKEPQTGRSVPVPSVTLRGNRLTADLRAFTVSWNKQYFNQGAPKPDGSTPGNTTLATGTYDRATGRFTLDWASQVQGGPFDKFTGKWHLEGVFVPAGSSGSGGSGGSGTGSTGQPGTTSQGSGSGAQPGAVEPGEAPAPGQAPAAGDPLAGTPGAPITPGAPLAATDAGSVSAGAPGTRTVTQRHKEWQVSGPLTATAIGLAVLAVGLIVGTRILERRARKAAAA</sequence>
<keyword evidence="3" id="KW-0732">Signal</keyword>
<dbReference type="EMBL" id="JACBZM010000001">
    <property type="protein sequence ID" value="NYI44862.1"/>
    <property type="molecule type" value="Genomic_DNA"/>
</dbReference>
<keyword evidence="2" id="KW-0472">Membrane</keyword>
<gene>
    <name evidence="4" type="ORF">BJ993_001942</name>
</gene>
<evidence type="ECO:0000256" key="3">
    <source>
        <dbReference type="SAM" id="SignalP"/>
    </source>
</evidence>
<feature type="compositionally biased region" description="Gly residues" evidence="1">
    <location>
        <begin position="243"/>
        <end position="257"/>
    </location>
</feature>
<accession>A0A7Y9ZGA0</accession>